<name>A0A6A6SWW5_9PLEO</name>
<dbReference type="GO" id="GO:0070402">
    <property type="term" value="F:NADPH binding"/>
    <property type="evidence" value="ECO:0007669"/>
    <property type="project" value="TreeGrafter"/>
</dbReference>
<evidence type="ECO:0000256" key="2">
    <source>
        <dbReference type="ARBA" id="ARBA00023002"/>
    </source>
</evidence>
<dbReference type="PANTHER" id="PTHR48106:SF18">
    <property type="entry name" value="QUINONE OXIDOREDUCTASE PIG3"/>
    <property type="match status" value="1"/>
</dbReference>
<gene>
    <name evidence="4" type="ORF">K491DRAFT_638307</name>
</gene>
<dbReference type="EMBL" id="MU004439">
    <property type="protein sequence ID" value="KAF2650958.1"/>
    <property type="molecule type" value="Genomic_DNA"/>
</dbReference>
<dbReference type="SUPFAM" id="SSF51735">
    <property type="entry name" value="NAD(P)-binding Rossmann-fold domains"/>
    <property type="match status" value="1"/>
</dbReference>
<dbReference type="SMART" id="SM00829">
    <property type="entry name" value="PKS_ER"/>
    <property type="match status" value="1"/>
</dbReference>
<dbReference type="InterPro" id="IPR011032">
    <property type="entry name" value="GroES-like_sf"/>
</dbReference>
<dbReference type="Gene3D" id="3.40.50.720">
    <property type="entry name" value="NAD(P)-binding Rossmann-like Domain"/>
    <property type="match status" value="1"/>
</dbReference>
<dbReference type="Pfam" id="PF08240">
    <property type="entry name" value="ADH_N"/>
    <property type="match status" value="1"/>
</dbReference>
<keyword evidence="2" id="KW-0560">Oxidoreductase</keyword>
<sequence>MSTMKAVVMHTPGDPSVLKIETRPIPTPKEGEVLIRVRASGLNRSELFTRQGHSPGLQFPRILGIEACGTVAAAPGSDDLKEDDVVATAMGGMGRLFDGGYAEYVVVPVDQVQKINIKEEEIGKKIGWDTLGAAPEMLQTSYGSLVQSLRVQKGEKLLVRGGTTSVGLAATAIAKNMGLQVMSTSRSKGREALLREYGADEVVIDSGTVADEVRKIWPDGADKVLELIGVTTLEDSLKSVREAGVVCMTGIVGNKWSYEEFNPMERIPKAVYLTSYSGGPDDFMKTPLDKLVHDMIEGTLRIPIGKTFKLDEAVEAHTLMESNKAGGKVVFVT</sequence>
<dbReference type="PANTHER" id="PTHR48106">
    <property type="entry name" value="QUINONE OXIDOREDUCTASE PIG3-RELATED"/>
    <property type="match status" value="1"/>
</dbReference>
<dbReference type="Pfam" id="PF13602">
    <property type="entry name" value="ADH_zinc_N_2"/>
    <property type="match status" value="1"/>
</dbReference>
<protein>
    <submittedName>
        <fullName evidence="4">Zinc-binding oxidoreductase</fullName>
    </submittedName>
</protein>
<feature type="domain" description="Enoyl reductase (ER)" evidence="3">
    <location>
        <begin position="13"/>
        <end position="331"/>
    </location>
</feature>
<dbReference type="InterPro" id="IPR036291">
    <property type="entry name" value="NAD(P)-bd_dom_sf"/>
</dbReference>
<keyword evidence="1" id="KW-0521">NADP</keyword>
<accession>A0A6A6SWW5</accession>
<dbReference type="OrthoDB" id="203908at2759"/>
<dbReference type="InterPro" id="IPR013154">
    <property type="entry name" value="ADH-like_N"/>
</dbReference>
<evidence type="ECO:0000313" key="4">
    <source>
        <dbReference type="EMBL" id="KAF2650958.1"/>
    </source>
</evidence>
<evidence type="ECO:0000313" key="5">
    <source>
        <dbReference type="Proteomes" id="UP000799324"/>
    </source>
</evidence>
<dbReference type="SUPFAM" id="SSF50129">
    <property type="entry name" value="GroES-like"/>
    <property type="match status" value="1"/>
</dbReference>
<dbReference type="CDD" id="cd08243">
    <property type="entry name" value="quinone_oxidoreductase_like_1"/>
    <property type="match status" value="1"/>
</dbReference>
<evidence type="ECO:0000259" key="3">
    <source>
        <dbReference type="SMART" id="SM00829"/>
    </source>
</evidence>
<dbReference type="AlphaFoldDB" id="A0A6A6SWW5"/>
<dbReference type="GO" id="GO:0016651">
    <property type="term" value="F:oxidoreductase activity, acting on NAD(P)H"/>
    <property type="evidence" value="ECO:0007669"/>
    <property type="project" value="TreeGrafter"/>
</dbReference>
<organism evidence="4 5">
    <name type="scientific">Lophiostoma macrostomum CBS 122681</name>
    <dbReference type="NCBI Taxonomy" id="1314788"/>
    <lineage>
        <taxon>Eukaryota</taxon>
        <taxon>Fungi</taxon>
        <taxon>Dikarya</taxon>
        <taxon>Ascomycota</taxon>
        <taxon>Pezizomycotina</taxon>
        <taxon>Dothideomycetes</taxon>
        <taxon>Pleosporomycetidae</taxon>
        <taxon>Pleosporales</taxon>
        <taxon>Lophiostomataceae</taxon>
        <taxon>Lophiostoma</taxon>
    </lineage>
</organism>
<keyword evidence="5" id="KW-1185">Reference proteome</keyword>
<dbReference type="Gene3D" id="3.90.180.10">
    <property type="entry name" value="Medium-chain alcohol dehydrogenases, catalytic domain"/>
    <property type="match status" value="1"/>
</dbReference>
<proteinExistence type="predicted"/>
<evidence type="ECO:0000256" key="1">
    <source>
        <dbReference type="ARBA" id="ARBA00022857"/>
    </source>
</evidence>
<dbReference type="InterPro" id="IPR020843">
    <property type="entry name" value="ER"/>
</dbReference>
<dbReference type="Proteomes" id="UP000799324">
    <property type="component" value="Unassembled WGS sequence"/>
</dbReference>
<reference evidence="4" key="1">
    <citation type="journal article" date="2020" name="Stud. Mycol.">
        <title>101 Dothideomycetes genomes: a test case for predicting lifestyles and emergence of pathogens.</title>
        <authorList>
            <person name="Haridas S."/>
            <person name="Albert R."/>
            <person name="Binder M."/>
            <person name="Bloem J."/>
            <person name="Labutti K."/>
            <person name="Salamov A."/>
            <person name="Andreopoulos B."/>
            <person name="Baker S."/>
            <person name="Barry K."/>
            <person name="Bills G."/>
            <person name="Bluhm B."/>
            <person name="Cannon C."/>
            <person name="Castanera R."/>
            <person name="Culley D."/>
            <person name="Daum C."/>
            <person name="Ezra D."/>
            <person name="Gonzalez J."/>
            <person name="Henrissat B."/>
            <person name="Kuo A."/>
            <person name="Liang C."/>
            <person name="Lipzen A."/>
            <person name="Lutzoni F."/>
            <person name="Magnuson J."/>
            <person name="Mondo S."/>
            <person name="Nolan M."/>
            <person name="Ohm R."/>
            <person name="Pangilinan J."/>
            <person name="Park H.-J."/>
            <person name="Ramirez L."/>
            <person name="Alfaro M."/>
            <person name="Sun H."/>
            <person name="Tritt A."/>
            <person name="Yoshinaga Y."/>
            <person name="Zwiers L.-H."/>
            <person name="Turgeon B."/>
            <person name="Goodwin S."/>
            <person name="Spatafora J."/>
            <person name="Crous P."/>
            <person name="Grigoriev I."/>
        </authorList>
    </citation>
    <scope>NUCLEOTIDE SEQUENCE</scope>
    <source>
        <strain evidence="4">CBS 122681</strain>
    </source>
</reference>